<protein>
    <recommendedName>
        <fullName evidence="4">JAB domain-containing protein</fullName>
    </recommendedName>
</protein>
<gene>
    <name evidence="2" type="ORF">CSO01_38200</name>
</gene>
<dbReference type="EMBL" id="BKAL01000023">
    <property type="protein sequence ID" value="GEP71105.1"/>
    <property type="molecule type" value="Genomic_DNA"/>
</dbReference>
<evidence type="ECO:0000313" key="2">
    <source>
        <dbReference type="EMBL" id="GEP71105.1"/>
    </source>
</evidence>
<feature type="region of interest" description="Disordered" evidence="1">
    <location>
        <begin position="1"/>
        <end position="22"/>
    </location>
</feature>
<organism evidence="2 3">
    <name type="scientific">Cellulomonas soli</name>
    <dbReference type="NCBI Taxonomy" id="931535"/>
    <lineage>
        <taxon>Bacteria</taxon>
        <taxon>Bacillati</taxon>
        <taxon>Actinomycetota</taxon>
        <taxon>Actinomycetes</taxon>
        <taxon>Micrococcales</taxon>
        <taxon>Cellulomonadaceae</taxon>
        <taxon>Cellulomonas</taxon>
    </lineage>
</organism>
<accession>A0A512PIS1</accession>
<evidence type="ECO:0008006" key="4">
    <source>
        <dbReference type="Google" id="ProtNLM"/>
    </source>
</evidence>
<name>A0A512PIS1_9CELL</name>
<feature type="compositionally biased region" description="Polar residues" evidence="1">
    <location>
        <begin position="1"/>
        <end position="16"/>
    </location>
</feature>
<reference evidence="2 3" key="1">
    <citation type="submission" date="2019-07" db="EMBL/GenBank/DDBJ databases">
        <title>Whole genome shotgun sequence of Cellulomonas soli NBRC 109434.</title>
        <authorList>
            <person name="Hosoyama A."/>
            <person name="Uohara A."/>
            <person name="Ohji S."/>
            <person name="Ichikawa N."/>
        </authorList>
    </citation>
    <scope>NUCLEOTIDE SEQUENCE [LARGE SCALE GENOMIC DNA]</scope>
    <source>
        <strain evidence="2 3">NBRC 109434</strain>
    </source>
</reference>
<proteinExistence type="predicted"/>
<dbReference type="AlphaFoldDB" id="A0A512PIS1"/>
<sequence length="173" mass="18471">MPSHSTSRVTTQQGRSGSHAAPPLVLTSSVLNEAAKFFEERGAFGLEGTAMIKAGDVLELVVPRQLAHRDAHGHVNVEVPREGQMDLALALGPEEIFVARIHSHPGDAFHSSADDANPIISYEGGLSVVVPFFGLGLRHGLDACAVFLFHAGGWVELPAGPRRNRWVVAEPLS</sequence>
<evidence type="ECO:0000313" key="3">
    <source>
        <dbReference type="Proteomes" id="UP000321798"/>
    </source>
</evidence>
<dbReference type="Proteomes" id="UP000321798">
    <property type="component" value="Unassembled WGS sequence"/>
</dbReference>
<comment type="caution">
    <text evidence="2">The sequence shown here is derived from an EMBL/GenBank/DDBJ whole genome shotgun (WGS) entry which is preliminary data.</text>
</comment>
<evidence type="ECO:0000256" key="1">
    <source>
        <dbReference type="SAM" id="MobiDB-lite"/>
    </source>
</evidence>
<keyword evidence="3" id="KW-1185">Reference proteome</keyword>